<organism evidence="1 2">
    <name type="scientific">Ajellomyces capsulatus</name>
    <name type="common">Darling's disease fungus</name>
    <name type="synonym">Histoplasma capsulatum</name>
    <dbReference type="NCBI Taxonomy" id="5037"/>
    <lineage>
        <taxon>Eukaryota</taxon>
        <taxon>Fungi</taxon>
        <taxon>Dikarya</taxon>
        <taxon>Ascomycota</taxon>
        <taxon>Pezizomycotina</taxon>
        <taxon>Eurotiomycetes</taxon>
        <taxon>Eurotiomycetidae</taxon>
        <taxon>Onygenales</taxon>
        <taxon>Ajellomycetaceae</taxon>
        <taxon>Histoplasma</taxon>
    </lineage>
</organism>
<dbReference type="Proteomes" id="UP000670092">
    <property type="component" value="Unassembled WGS sequence"/>
</dbReference>
<dbReference type="AlphaFoldDB" id="A0A8H7Z2K4"/>
<protein>
    <submittedName>
        <fullName evidence="1">Uncharacterized protein</fullName>
    </submittedName>
</protein>
<dbReference type="VEuPathDB" id="FungiDB:I7I52_10458"/>
<reference evidence="1 2" key="1">
    <citation type="submission" date="2021-01" db="EMBL/GenBank/DDBJ databases">
        <title>Chromosome-level genome assembly of a human fungal pathogen reveals clustering of transcriptionally co-regulated genes.</title>
        <authorList>
            <person name="Voorhies M."/>
            <person name="Cohen S."/>
            <person name="Shea T.P."/>
            <person name="Petrus S."/>
            <person name="Munoz J.F."/>
            <person name="Poplawski S."/>
            <person name="Goldman W.E."/>
            <person name="Michael T."/>
            <person name="Cuomo C.A."/>
            <person name="Sil A."/>
            <person name="Beyhan S."/>
        </authorList>
    </citation>
    <scope>NUCLEOTIDE SEQUENCE [LARGE SCALE GENOMIC DNA]</scope>
    <source>
        <strain evidence="1 2">G184AR</strain>
    </source>
</reference>
<name>A0A8H7Z2K4_AJECA</name>
<accession>A0A8H7Z2K4</accession>
<dbReference type="EMBL" id="JAEVHI010000002">
    <property type="protein sequence ID" value="KAG5299969.1"/>
    <property type="molecule type" value="Genomic_DNA"/>
</dbReference>
<sequence>MKPLQKECAGPLAAELASQPRFHVDVSLWFAESQRCLRTKSSQGSLAGHFLQKLLRKQK</sequence>
<gene>
    <name evidence="1" type="ORF">I7I52_10458</name>
</gene>
<comment type="caution">
    <text evidence="1">The sequence shown here is derived from an EMBL/GenBank/DDBJ whole genome shotgun (WGS) entry which is preliminary data.</text>
</comment>
<proteinExistence type="predicted"/>
<evidence type="ECO:0000313" key="2">
    <source>
        <dbReference type="Proteomes" id="UP000670092"/>
    </source>
</evidence>
<evidence type="ECO:0000313" key="1">
    <source>
        <dbReference type="EMBL" id="KAG5299969.1"/>
    </source>
</evidence>